<evidence type="ECO:0000313" key="2">
    <source>
        <dbReference type="EMBL" id="MCO1660893.1"/>
    </source>
</evidence>
<comment type="caution">
    <text evidence="2">The sequence shown here is derived from an EMBL/GenBank/DDBJ whole genome shotgun (WGS) entry which is preliminary data.</text>
</comment>
<dbReference type="EMBL" id="JAGSOV010000097">
    <property type="protein sequence ID" value="MCO1660893.1"/>
    <property type="molecule type" value="Genomic_DNA"/>
</dbReference>
<sequence>MAGTGLGVVLLAAALRLLVPAAAARGKLMAAAVMATPAARSAVTGIAEITGSASSSDAVLRRLAGVHRERVHGRSQGARQVTRRGVGTPTG</sequence>
<feature type="region of interest" description="Disordered" evidence="1">
    <location>
        <begin position="69"/>
        <end position="91"/>
    </location>
</feature>
<dbReference type="RefSeq" id="WP_252446421.1">
    <property type="nucleotide sequence ID" value="NZ_JAGSOV010000097.1"/>
</dbReference>
<organism evidence="2 3">
    <name type="scientific">Pseudonocardia humida</name>
    <dbReference type="NCBI Taxonomy" id="2800819"/>
    <lineage>
        <taxon>Bacteria</taxon>
        <taxon>Bacillati</taxon>
        <taxon>Actinomycetota</taxon>
        <taxon>Actinomycetes</taxon>
        <taxon>Pseudonocardiales</taxon>
        <taxon>Pseudonocardiaceae</taxon>
        <taxon>Pseudonocardia</taxon>
    </lineage>
</organism>
<evidence type="ECO:0008006" key="4">
    <source>
        <dbReference type="Google" id="ProtNLM"/>
    </source>
</evidence>
<name>A0ABT1AD17_9PSEU</name>
<proteinExistence type="predicted"/>
<evidence type="ECO:0000256" key="1">
    <source>
        <dbReference type="SAM" id="MobiDB-lite"/>
    </source>
</evidence>
<keyword evidence="3" id="KW-1185">Reference proteome</keyword>
<protein>
    <recommendedName>
        <fullName evidence="4">Secreted protein</fullName>
    </recommendedName>
</protein>
<reference evidence="2" key="1">
    <citation type="submission" date="2021-04" db="EMBL/GenBank/DDBJ databases">
        <title>Pseudonocardia sp. nov., isolated from sandy soil of mangrove forest.</title>
        <authorList>
            <person name="Zan Z."/>
            <person name="Huang R."/>
            <person name="Liu W."/>
        </authorList>
    </citation>
    <scope>NUCLEOTIDE SEQUENCE</scope>
    <source>
        <strain evidence="2">S2-4</strain>
    </source>
</reference>
<dbReference type="Proteomes" id="UP001165283">
    <property type="component" value="Unassembled WGS sequence"/>
</dbReference>
<evidence type="ECO:0000313" key="3">
    <source>
        <dbReference type="Proteomes" id="UP001165283"/>
    </source>
</evidence>
<gene>
    <name evidence="2" type="ORF">KDL28_38180</name>
</gene>
<accession>A0ABT1AD17</accession>